<proteinExistence type="predicted"/>
<keyword evidence="1" id="KW-0472">Membrane</keyword>
<gene>
    <name evidence="2" type="ORF">BGW36DRAFT_337058</name>
</gene>
<feature type="transmembrane region" description="Helical" evidence="1">
    <location>
        <begin position="289"/>
        <end position="311"/>
    </location>
</feature>
<keyword evidence="1" id="KW-0812">Transmembrane</keyword>
<dbReference type="PANTHER" id="PTHR42058:SF1">
    <property type="entry name" value="G-PROTEIN COUPLED RECEPTORS FAMILY 2 PROFILE 2 DOMAIN-CONTAINING PROTEIN"/>
    <property type="match status" value="1"/>
</dbReference>
<feature type="transmembrane region" description="Helical" evidence="1">
    <location>
        <begin position="61"/>
        <end position="85"/>
    </location>
</feature>
<evidence type="ECO:0000313" key="2">
    <source>
        <dbReference type="EMBL" id="KAH8702509.1"/>
    </source>
</evidence>
<dbReference type="Proteomes" id="UP001201262">
    <property type="component" value="Unassembled WGS sequence"/>
</dbReference>
<feature type="transmembrane region" description="Helical" evidence="1">
    <location>
        <begin position="136"/>
        <end position="154"/>
    </location>
</feature>
<feature type="transmembrane region" description="Helical" evidence="1">
    <location>
        <begin position="351"/>
        <end position="370"/>
    </location>
</feature>
<comment type="caution">
    <text evidence="2">The sequence shown here is derived from an EMBL/GenBank/DDBJ whole genome shotgun (WGS) entry which is preliminary data.</text>
</comment>
<protein>
    <recommendedName>
        <fullName evidence="4">G-protein coupled receptors family 2 profile 2 domain-containing protein</fullName>
    </recommendedName>
</protein>
<feature type="transmembrane region" description="Helical" evidence="1">
    <location>
        <begin position="175"/>
        <end position="197"/>
    </location>
</feature>
<feature type="transmembrane region" description="Helical" evidence="1">
    <location>
        <begin position="217"/>
        <end position="244"/>
    </location>
</feature>
<dbReference type="GeneID" id="70243270"/>
<keyword evidence="1" id="KW-1133">Transmembrane helix</keyword>
<feature type="transmembrane region" description="Helical" evidence="1">
    <location>
        <begin position="92"/>
        <end position="112"/>
    </location>
</feature>
<keyword evidence="3" id="KW-1185">Reference proteome</keyword>
<evidence type="ECO:0008006" key="4">
    <source>
        <dbReference type="Google" id="ProtNLM"/>
    </source>
</evidence>
<name>A0AAD4L3G9_9EURO</name>
<dbReference type="EMBL" id="JAJTJA010000003">
    <property type="protein sequence ID" value="KAH8702509.1"/>
    <property type="molecule type" value="Genomic_DNA"/>
</dbReference>
<evidence type="ECO:0000313" key="3">
    <source>
        <dbReference type="Proteomes" id="UP001201262"/>
    </source>
</evidence>
<sequence length="425" mass="47185">MNQHCPAPLLDESRFPDQGGFLPGRWCTNLPQYNNVSCCLPCPLSAWRYERVTRLVDDHGAIGWMGIFTLTVTSLMLLTFAALPVELTARHYFTTHPLVGFALMSLCFVIPFDSEPPQCYDGITPNDINSDTSCCATSATLFLGIWILLLNNLFRSIWLHVNICWDLKPGAKFMFFALTCSYGGSVCLVALALGVTGGSYQVGQTCVLNPQKSIATAWGPILGVSLASTVLQLCSVLYCIYVVIKPVAHERLRMYSGERPSSTEIRQAFTTRQVSLRIQKLLVMQWRPIAMVVLIAAYAAYVTTVFLRIGISADYPVDATQRWFSCLVSSQGDIDDCEQLASRIRTSQNEIQAALCMIASSGLWAVILSFRLSMIQGWIELIRAKKRGLRLKLSIFTSQCCQESNDLALIRDSDSHNQSLDACQV</sequence>
<organism evidence="2 3">
    <name type="scientific">Talaromyces proteolyticus</name>
    <dbReference type="NCBI Taxonomy" id="1131652"/>
    <lineage>
        <taxon>Eukaryota</taxon>
        <taxon>Fungi</taxon>
        <taxon>Dikarya</taxon>
        <taxon>Ascomycota</taxon>
        <taxon>Pezizomycotina</taxon>
        <taxon>Eurotiomycetes</taxon>
        <taxon>Eurotiomycetidae</taxon>
        <taxon>Eurotiales</taxon>
        <taxon>Trichocomaceae</taxon>
        <taxon>Talaromyces</taxon>
        <taxon>Talaromyces sect. Bacilispori</taxon>
    </lineage>
</organism>
<reference evidence="2" key="1">
    <citation type="submission" date="2021-12" db="EMBL/GenBank/DDBJ databases">
        <title>Convergent genome expansion in fungi linked to evolution of root-endophyte symbiosis.</title>
        <authorList>
            <consortium name="DOE Joint Genome Institute"/>
            <person name="Ke Y.-H."/>
            <person name="Bonito G."/>
            <person name="Liao H.-L."/>
            <person name="Looney B."/>
            <person name="Rojas-Flechas A."/>
            <person name="Nash J."/>
            <person name="Hameed K."/>
            <person name="Schadt C."/>
            <person name="Martin F."/>
            <person name="Crous P.W."/>
            <person name="Miettinen O."/>
            <person name="Magnuson J.K."/>
            <person name="Labbe J."/>
            <person name="Jacobson D."/>
            <person name="Doktycz M.J."/>
            <person name="Veneault-Fourrey C."/>
            <person name="Kuo A."/>
            <person name="Mondo S."/>
            <person name="Calhoun S."/>
            <person name="Riley R."/>
            <person name="Ohm R."/>
            <person name="LaButti K."/>
            <person name="Andreopoulos B."/>
            <person name="Pangilinan J."/>
            <person name="Nolan M."/>
            <person name="Tritt A."/>
            <person name="Clum A."/>
            <person name="Lipzen A."/>
            <person name="Daum C."/>
            <person name="Barry K."/>
            <person name="Grigoriev I.V."/>
            <person name="Vilgalys R."/>
        </authorList>
    </citation>
    <scope>NUCLEOTIDE SEQUENCE</scope>
    <source>
        <strain evidence="2">PMI_201</strain>
    </source>
</reference>
<dbReference type="AlphaFoldDB" id="A0AAD4L3G9"/>
<accession>A0AAD4L3G9</accession>
<evidence type="ECO:0000256" key="1">
    <source>
        <dbReference type="SAM" id="Phobius"/>
    </source>
</evidence>
<dbReference type="RefSeq" id="XP_046075885.1">
    <property type="nucleotide sequence ID" value="XM_046212983.1"/>
</dbReference>
<dbReference type="InterPro" id="IPR053247">
    <property type="entry name" value="GPCR_GPR1/git3-like"/>
</dbReference>
<dbReference type="PANTHER" id="PTHR42058">
    <property type="entry name" value="G_PROTEIN_RECEP_F2_4 DOMAIN-CONTAINING PROTEIN"/>
    <property type="match status" value="1"/>
</dbReference>